<accession>A0A9D2BP07</accession>
<evidence type="ECO:0000313" key="2">
    <source>
        <dbReference type="EMBL" id="HIX82289.1"/>
    </source>
</evidence>
<name>A0A9D2BP07_9FIRM</name>
<dbReference type="SUPFAM" id="SSF46689">
    <property type="entry name" value="Homeodomain-like"/>
    <property type="match status" value="1"/>
</dbReference>
<dbReference type="GO" id="GO:0003677">
    <property type="term" value="F:DNA binding"/>
    <property type="evidence" value="ECO:0007669"/>
    <property type="project" value="InterPro"/>
</dbReference>
<gene>
    <name evidence="2" type="ORF">H9980_10025</name>
</gene>
<evidence type="ECO:0000259" key="1">
    <source>
        <dbReference type="PROSITE" id="PS51071"/>
    </source>
</evidence>
<organism evidence="2 3">
    <name type="scientific">Candidatus Erysipelatoclostridium merdavium</name>
    <dbReference type="NCBI Taxonomy" id="2838566"/>
    <lineage>
        <taxon>Bacteria</taxon>
        <taxon>Bacillati</taxon>
        <taxon>Bacillota</taxon>
        <taxon>Erysipelotrichia</taxon>
        <taxon>Erysipelotrichales</taxon>
        <taxon>Erysipelotrichales incertae sedis</taxon>
    </lineage>
</organism>
<evidence type="ECO:0000313" key="3">
    <source>
        <dbReference type="Proteomes" id="UP000886724"/>
    </source>
</evidence>
<reference evidence="2" key="1">
    <citation type="journal article" date="2021" name="PeerJ">
        <title>Extensive microbial diversity within the chicken gut microbiome revealed by metagenomics and culture.</title>
        <authorList>
            <person name="Gilroy R."/>
            <person name="Ravi A."/>
            <person name="Getino M."/>
            <person name="Pursley I."/>
            <person name="Horton D.L."/>
            <person name="Alikhan N.F."/>
            <person name="Baker D."/>
            <person name="Gharbi K."/>
            <person name="Hall N."/>
            <person name="Watson M."/>
            <person name="Adriaenssens E.M."/>
            <person name="Foster-Nyarko E."/>
            <person name="Jarju S."/>
            <person name="Secka A."/>
            <person name="Antonio M."/>
            <person name="Oren A."/>
            <person name="Chaudhuri R.R."/>
            <person name="La Ragione R."/>
            <person name="Hildebrand F."/>
            <person name="Pallen M.J."/>
        </authorList>
    </citation>
    <scope>NUCLEOTIDE SEQUENCE</scope>
    <source>
        <strain evidence="2">ChiGjej1B1-14440</strain>
    </source>
</reference>
<dbReference type="GO" id="GO:0003700">
    <property type="term" value="F:DNA-binding transcription factor activity"/>
    <property type="evidence" value="ECO:0007669"/>
    <property type="project" value="InterPro"/>
</dbReference>
<feature type="non-terminal residue" evidence="2">
    <location>
        <position position="120"/>
    </location>
</feature>
<dbReference type="Pfam" id="PF01418">
    <property type="entry name" value="HTH_6"/>
    <property type="match status" value="1"/>
</dbReference>
<dbReference type="GO" id="GO:0097367">
    <property type="term" value="F:carbohydrate derivative binding"/>
    <property type="evidence" value="ECO:0007669"/>
    <property type="project" value="InterPro"/>
</dbReference>
<sequence length="120" mass="13895">MTKRKENSEVDILYNLLTYINASYSQDMYYTICYQVLNNIEKIPDISINELADLCYTSPATISRFCKALKCDNFADFKKEVQDGLRQASHEIKMEPENLVAIHQNPQKCVDLVYELTIDS</sequence>
<dbReference type="InterPro" id="IPR047640">
    <property type="entry name" value="RpiR-like"/>
</dbReference>
<dbReference type="PANTHER" id="PTHR30514">
    <property type="entry name" value="GLUCOKINASE"/>
    <property type="match status" value="1"/>
</dbReference>
<dbReference type="Gene3D" id="1.10.10.10">
    <property type="entry name" value="Winged helix-like DNA-binding domain superfamily/Winged helix DNA-binding domain"/>
    <property type="match status" value="1"/>
</dbReference>
<dbReference type="AlphaFoldDB" id="A0A9D2BP07"/>
<dbReference type="InterPro" id="IPR036388">
    <property type="entry name" value="WH-like_DNA-bd_sf"/>
</dbReference>
<dbReference type="EMBL" id="DXET01000227">
    <property type="protein sequence ID" value="HIX82289.1"/>
    <property type="molecule type" value="Genomic_DNA"/>
</dbReference>
<dbReference type="PROSITE" id="PS51071">
    <property type="entry name" value="HTH_RPIR"/>
    <property type="match status" value="1"/>
</dbReference>
<dbReference type="PANTHER" id="PTHR30514:SF21">
    <property type="entry name" value="RPIR-FAMILY TRANSCRIPTIONAL REGULATOR"/>
    <property type="match status" value="1"/>
</dbReference>
<reference evidence="2" key="2">
    <citation type="submission" date="2021-04" db="EMBL/GenBank/DDBJ databases">
        <authorList>
            <person name="Gilroy R."/>
        </authorList>
    </citation>
    <scope>NUCLEOTIDE SEQUENCE</scope>
    <source>
        <strain evidence="2">ChiGjej1B1-14440</strain>
    </source>
</reference>
<comment type="caution">
    <text evidence="2">The sequence shown here is derived from an EMBL/GenBank/DDBJ whole genome shotgun (WGS) entry which is preliminary data.</text>
</comment>
<dbReference type="InterPro" id="IPR009057">
    <property type="entry name" value="Homeodomain-like_sf"/>
</dbReference>
<dbReference type="Proteomes" id="UP000886724">
    <property type="component" value="Unassembled WGS sequence"/>
</dbReference>
<protein>
    <recommendedName>
        <fullName evidence="1">HTH rpiR-type domain-containing protein</fullName>
    </recommendedName>
</protein>
<proteinExistence type="predicted"/>
<feature type="domain" description="HTH rpiR-type" evidence="1">
    <location>
        <begin position="14"/>
        <end position="88"/>
    </location>
</feature>
<dbReference type="InterPro" id="IPR000281">
    <property type="entry name" value="HTH_RpiR"/>
</dbReference>